<dbReference type="AlphaFoldDB" id="A0A9Q8SQ70"/>
<evidence type="ECO:0000256" key="1">
    <source>
        <dbReference type="SAM" id="MobiDB-lite"/>
    </source>
</evidence>
<name>A0A9Q8SQ70_9PEZI</name>
<evidence type="ECO:0000313" key="3">
    <source>
        <dbReference type="Proteomes" id="UP000830671"/>
    </source>
</evidence>
<keyword evidence="3" id="KW-1185">Reference proteome</keyword>
<accession>A0A9Q8SQ70</accession>
<organism evidence="2 3">
    <name type="scientific">Colletotrichum lupini</name>
    <dbReference type="NCBI Taxonomy" id="145971"/>
    <lineage>
        <taxon>Eukaryota</taxon>
        <taxon>Fungi</taxon>
        <taxon>Dikarya</taxon>
        <taxon>Ascomycota</taxon>
        <taxon>Pezizomycotina</taxon>
        <taxon>Sordariomycetes</taxon>
        <taxon>Hypocreomycetidae</taxon>
        <taxon>Glomerellales</taxon>
        <taxon>Glomerellaceae</taxon>
        <taxon>Colletotrichum</taxon>
        <taxon>Colletotrichum acutatum species complex</taxon>
    </lineage>
</organism>
<gene>
    <name evidence="2" type="ORF">CLUP02_06937</name>
</gene>
<dbReference type="KEGG" id="clup:CLUP02_06937"/>
<dbReference type="EMBL" id="CP019475">
    <property type="protein sequence ID" value="UQC81451.1"/>
    <property type="molecule type" value="Genomic_DNA"/>
</dbReference>
<feature type="region of interest" description="Disordered" evidence="1">
    <location>
        <begin position="271"/>
        <end position="314"/>
    </location>
</feature>
<dbReference type="RefSeq" id="XP_049143077.1">
    <property type="nucleotide sequence ID" value="XM_049285934.1"/>
</dbReference>
<reference evidence="2" key="1">
    <citation type="journal article" date="2021" name="Mol. Plant Microbe Interact.">
        <title>Complete Genome Sequence of the Plant-Pathogenic Fungus Colletotrichum lupini.</title>
        <authorList>
            <person name="Baroncelli R."/>
            <person name="Pensec F."/>
            <person name="Da Lio D."/>
            <person name="Boufleur T."/>
            <person name="Vicente I."/>
            <person name="Sarrocco S."/>
            <person name="Picot A."/>
            <person name="Baraldi E."/>
            <person name="Sukno S."/>
            <person name="Thon M."/>
            <person name="Le Floch G."/>
        </authorList>
    </citation>
    <scope>NUCLEOTIDE SEQUENCE</scope>
    <source>
        <strain evidence="2">IMI 504893</strain>
    </source>
</reference>
<dbReference type="Proteomes" id="UP000830671">
    <property type="component" value="Chromosome 3"/>
</dbReference>
<evidence type="ECO:0000313" key="2">
    <source>
        <dbReference type="EMBL" id="UQC81451.1"/>
    </source>
</evidence>
<dbReference type="GeneID" id="73340944"/>
<sequence length="402" mass="44433">MQAVRLVNIAEPKLVGPGYVGDIGVMLQFGVGYALSDTAGDDPLAVGSALTTSLSAIWCCLGRLTVKYEPEFAAVFGILSAEYDVLNAIFCKQPFSPTFRTQFNKILFSDAGAQILNAADKSSISRSTDQLLTTLARVRNGASQHPITESVKDLRFRNYIDEVTLVWGCSNFVHCQGPKNDTRTSAQPRLRADSGKAQVKAATTQDERLTQLRDALSHIRNYPIVDELTRFIDTVLRPMQPDTFSKNYMRMMAKIVVAVMDAEKPLVLGGLLDDQPDDSGASSHTNYHHIDSDSVNEGDFEEESEGSSESEDDDIVRYVFTSSKPMKESSETLYPNDIDKHVSIPVAGAIAGSNLESVDFHNEPGPELLIQCWVNGLCFFRGHSRRSVVFPWHPALREDFRT</sequence>
<proteinExistence type="predicted"/>
<protein>
    <submittedName>
        <fullName evidence="2">Uncharacterized protein</fullName>
    </submittedName>
</protein>
<feature type="compositionally biased region" description="Acidic residues" evidence="1">
    <location>
        <begin position="294"/>
        <end position="314"/>
    </location>
</feature>